<dbReference type="InterPro" id="IPR025048">
    <property type="entry name" value="DUF3987"/>
</dbReference>
<dbReference type="STRING" id="416943.SAMN05445871_1370"/>
<gene>
    <name evidence="1" type="ORF">SAMN05192542_105146</name>
</gene>
<dbReference type="RefSeq" id="WP_090543388.1">
    <property type="nucleotide sequence ID" value="NZ_FNSR01000001.1"/>
</dbReference>
<sequence>MVAPTDPNGGGVTPSLYFSSSPQSMVYLPAGYCPSSLEQSIDALTSDLYRTACECRAIHGPGYGAVLANLLGNVSFAVASNFRIHGDNGRSMPLSLHLRFAGARLSGKSAAHVRFNAPIVEAMKDWKKRWLFDNTTRAAYLRRIRAGSVWTMFSMSEGRGHLADRFSRSFQDFSDLYDTTVPQFDRADDDDDMLAERAPDSALLVTCVNVQDDAHRSWLDRYGEEAMASGYLFRLLMMETDELAIEGAAGLQQEYALLDYDHRIGELIASGLLKLKKMSVDKLPVIEVSPDAEQVLRQARVCFQSMPGPVLSSRDAIVFAVRLAANARRIAGCMHVYEGYEGAVTADTMARAVTIAKYFGACWLSTVFPPKPVPDAVLRGQYLLDYLHRQAIQFGMQFPSWRESDIVALAPNFGWNKAQIREAIRLICGRGLARVMPRTENGRRIIKLELISARSSYFSGGDPASLV</sequence>
<evidence type="ECO:0008006" key="3">
    <source>
        <dbReference type="Google" id="ProtNLM"/>
    </source>
</evidence>
<protein>
    <recommendedName>
        <fullName evidence="3">DUF3987 domain-containing protein</fullName>
    </recommendedName>
</protein>
<evidence type="ECO:0000313" key="2">
    <source>
        <dbReference type="Proteomes" id="UP000199120"/>
    </source>
</evidence>
<keyword evidence="2" id="KW-1185">Reference proteome</keyword>
<dbReference type="EMBL" id="FOAJ01000005">
    <property type="protein sequence ID" value="SEL13969.1"/>
    <property type="molecule type" value="Genomic_DNA"/>
</dbReference>
<accession>A0A1H7MSD5</accession>
<dbReference type="Proteomes" id="UP000199120">
    <property type="component" value="Unassembled WGS sequence"/>
</dbReference>
<name>A0A1H7MSD5_9BURK</name>
<proteinExistence type="predicted"/>
<dbReference type="Pfam" id="PF13148">
    <property type="entry name" value="DUF3987"/>
    <property type="match status" value="1"/>
</dbReference>
<reference evidence="2" key="1">
    <citation type="submission" date="2016-10" db="EMBL/GenBank/DDBJ databases">
        <authorList>
            <person name="Varghese N."/>
            <person name="Submissions S."/>
        </authorList>
    </citation>
    <scope>NUCLEOTIDE SEQUENCE [LARGE SCALE GENOMIC DNA]</scope>
    <source>
        <strain evidence="2">LMG 26416</strain>
    </source>
</reference>
<dbReference type="OrthoDB" id="9067983at2"/>
<organism evidence="1 2">
    <name type="scientific">Paraburkholderia caballeronis</name>
    <dbReference type="NCBI Taxonomy" id="416943"/>
    <lineage>
        <taxon>Bacteria</taxon>
        <taxon>Pseudomonadati</taxon>
        <taxon>Pseudomonadota</taxon>
        <taxon>Betaproteobacteria</taxon>
        <taxon>Burkholderiales</taxon>
        <taxon>Burkholderiaceae</taxon>
        <taxon>Paraburkholderia</taxon>
    </lineage>
</organism>
<evidence type="ECO:0000313" key="1">
    <source>
        <dbReference type="EMBL" id="SEL13969.1"/>
    </source>
</evidence>
<dbReference type="AlphaFoldDB" id="A0A1H7MSD5"/>